<dbReference type="RefSeq" id="WP_025020535.1">
    <property type="nucleotide sequence ID" value="NZ_AZFH01000021.1"/>
</dbReference>
<dbReference type="InterPro" id="IPR014564">
    <property type="entry name" value="UCP031503_TM"/>
</dbReference>
<dbReference type="PANTHER" id="PTHR41771:SF1">
    <property type="entry name" value="MEMBRANE PROTEIN"/>
    <property type="match status" value="1"/>
</dbReference>
<keyword evidence="1" id="KW-1133">Transmembrane helix</keyword>
<feature type="transmembrane region" description="Helical" evidence="1">
    <location>
        <begin position="75"/>
        <end position="97"/>
    </location>
</feature>
<dbReference type="Pfam" id="PF07907">
    <property type="entry name" value="YibE_F"/>
    <property type="match status" value="1"/>
</dbReference>
<gene>
    <name evidence="2" type="ORF">FC36_GL000918</name>
</gene>
<sequence length="255" mass="27627">MSAISLLALILLVVMTIVGGKQGLVGYFSVVLNFVILFITILLIASGFAPLSVSIFAGVTILAITIYMGNNNENVTNLAFIATVLVMAVVMVVIIGFDKVLQIHGFANEQSEEIEAFNLLIGVSFEQLAIATTMLATLGAIAEAAIAVASGLEELLEQQPDMLLRQLYKSGRTIGFQIMGMTFNTLFFGMFGSNLALFILLDKLGAKPSYYLNSKIFVGQCVEVLYSSLAVILVIWLTTYLVGRRHYKKQGHKAA</sequence>
<keyword evidence="1" id="KW-0472">Membrane</keyword>
<organism evidence="2 3">
    <name type="scientific">Ligilactobacillus equi DSM 15833 = JCM 10991</name>
    <dbReference type="NCBI Taxonomy" id="1423740"/>
    <lineage>
        <taxon>Bacteria</taxon>
        <taxon>Bacillati</taxon>
        <taxon>Bacillota</taxon>
        <taxon>Bacilli</taxon>
        <taxon>Lactobacillales</taxon>
        <taxon>Lactobacillaceae</taxon>
        <taxon>Ligilactobacillus</taxon>
    </lineage>
</organism>
<dbReference type="PIRSF" id="PIRSF031503">
    <property type="entry name" value="UCP031503_mp"/>
    <property type="match status" value="1"/>
</dbReference>
<protein>
    <submittedName>
        <fullName evidence="2">Integral membrane protein</fullName>
    </submittedName>
</protein>
<proteinExistence type="predicted"/>
<evidence type="ECO:0000256" key="1">
    <source>
        <dbReference type="SAM" id="Phobius"/>
    </source>
</evidence>
<evidence type="ECO:0000313" key="2">
    <source>
        <dbReference type="EMBL" id="KRL82477.1"/>
    </source>
</evidence>
<keyword evidence="1" id="KW-0812">Transmembrane</keyword>
<dbReference type="AlphaFoldDB" id="A0A0R1TM74"/>
<evidence type="ECO:0000313" key="3">
    <source>
        <dbReference type="Proteomes" id="UP000051048"/>
    </source>
</evidence>
<feature type="transmembrane region" description="Helical" evidence="1">
    <location>
        <begin position="30"/>
        <end position="63"/>
    </location>
</feature>
<dbReference type="STRING" id="1423740.FC36_GL000918"/>
<dbReference type="PANTHER" id="PTHR41771">
    <property type="entry name" value="MEMBRANE PROTEIN-RELATED"/>
    <property type="match status" value="1"/>
</dbReference>
<feature type="transmembrane region" description="Helical" evidence="1">
    <location>
        <begin position="224"/>
        <end position="243"/>
    </location>
</feature>
<comment type="caution">
    <text evidence="2">The sequence shown here is derived from an EMBL/GenBank/DDBJ whole genome shotgun (WGS) entry which is preliminary data.</text>
</comment>
<feature type="transmembrane region" description="Helical" evidence="1">
    <location>
        <begin position="173"/>
        <end position="201"/>
    </location>
</feature>
<name>A0A0R1TM74_9LACO</name>
<dbReference type="InterPro" id="IPR012507">
    <property type="entry name" value="YibE_F"/>
</dbReference>
<dbReference type="Proteomes" id="UP000051048">
    <property type="component" value="Unassembled WGS sequence"/>
</dbReference>
<reference evidence="2 3" key="1">
    <citation type="journal article" date="2015" name="Genome Announc.">
        <title>Expanding the biotechnology potential of lactobacilli through comparative genomics of 213 strains and associated genera.</title>
        <authorList>
            <person name="Sun Z."/>
            <person name="Harris H.M."/>
            <person name="McCann A."/>
            <person name="Guo C."/>
            <person name="Argimon S."/>
            <person name="Zhang W."/>
            <person name="Yang X."/>
            <person name="Jeffery I.B."/>
            <person name="Cooney J.C."/>
            <person name="Kagawa T.F."/>
            <person name="Liu W."/>
            <person name="Song Y."/>
            <person name="Salvetti E."/>
            <person name="Wrobel A."/>
            <person name="Rasinkangas P."/>
            <person name="Parkhill J."/>
            <person name="Rea M.C."/>
            <person name="O'Sullivan O."/>
            <person name="Ritari J."/>
            <person name="Douillard F.P."/>
            <person name="Paul Ross R."/>
            <person name="Yang R."/>
            <person name="Briner A.E."/>
            <person name="Felis G.E."/>
            <person name="de Vos W.M."/>
            <person name="Barrangou R."/>
            <person name="Klaenhammer T.R."/>
            <person name="Caufield P.W."/>
            <person name="Cui Y."/>
            <person name="Zhang H."/>
            <person name="O'Toole P.W."/>
        </authorList>
    </citation>
    <scope>NUCLEOTIDE SEQUENCE [LARGE SCALE GENOMIC DNA]</scope>
    <source>
        <strain evidence="2 3">DSM 15833</strain>
    </source>
</reference>
<dbReference type="PATRIC" id="fig|1423740.3.peg.987"/>
<dbReference type="OrthoDB" id="2414035at2"/>
<accession>A0A0R1TM74</accession>
<dbReference type="EMBL" id="AZFH01000021">
    <property type="protein sequence ID" value="KRL82477.1"/>
    <property type="molecule type" value="Genomic_DNA"/>
</dbReference>